<dbReference type="PIRSF" id="PIRSF028756">
    <property type="entry name" value="PPK2_prd"/>
    <property type="match status" value="1"/>
</dbReference>
<organism evidence="5 6">
    <name type="scientific">Cohnella nanjingensis</name>
    <dbReference type="NCBI Taxonomy" id="1387779"/>
    <lineage>
        <taxon>Bacteria</taxon>
        <taxon>Bacillati</taxon>
        <taxon>Bacillota</taxon>
        <taxon>Bacilli</taxon>
        <taxon>Bacillales</taxon>
        <taxon>Paenibacillaceae</taxon>
        <taxon>Cohnella</taxon>
    </lineage>
</organism>
<keyword evidence="1" id="KW-0808">Transferase</keyword>
<sequence length="271" mass="31250">MLNRYRLDTKSAISLQDIDPNDTAPFQSKEEVAAEIAELKERLQEAQEKLFAGKSRGVLILFQGMDCSGKDGVINKVLSGLNPQGFRAESFKQPTTEESAHDFLWRTHKLTPAKGYIAAFNRSYYEDVLITRVHGTIDKKEATSRLKHIQNFEKLLADSGVVLVKIFLHISKDFQLKKIRQRLENPEKRWKFDPSDLAERKHWDAYAAAYEDAFRATGTKRNPWYVVPANRRWFRDYLVLRILVSVFDRMELSFPEVDLASLGPIDEADLQ</sequence>
<dbReference type="InterPro" id="IPR016898">
    <property type="entry name" value="Polyphosphate_phosphotransfera"/>
</dbReference>
<keyword evidence="3" id="KW-0175">Coiled coil</keyword>
<evidence type="ECO:0000256" key="1">
    <source>
        <dbReference type="ARBA" id="ARBA00022679"/>
    </source>
</evidence>
<dbReference type="Pfam" id="PF03976">
    <property type="entry name" value="PPK2"/>
    <property type="match status" value="1"/>
</dbReference>
<dbReference type="InterPro" id="IPR022300">
    <property type="entry name" value="PPK2-rel_1"/>
</dbReference>
<dbReference type="NCBIfam" id="TIGR03709">
    <property type="entry name" value="PPK2_rel_1"/>
    <property type="match status" value="1"/>
</dbReference>
<dbReference type="SUPFAM" id="SSF52540">
    <property type="entry name" value="P-loop containing nucleoside triphosphate hydrolases"/>
    <property type="match status" value="1"/>
</dbReference>
<dbReference type="AlphaFoldDB" id="A0A7X0RQ76"/>
<feature type="coiled-coil region" evidence="3">
    <location>
        <begin position="29"/>
        <end position="56"/>
    </location>
</feature>
<dbReference type="Gene3D" id="3.40.50.300">
    <property type="entry name" value="P-loop containing nucleotide triphosphate hydrolases"/>
    <property type="match status" value="1"/>
</dbReference>
<dbReference type="PANTHER" id="PTHR34383">
    <property type="entry name" value="POLYPHOSPHATE:AMP PHOSPHOTRANSFERASE-RELATED"/>
    <property type="match status" value="1"/>
</dbReference>
<name>A0A7X0RQ76_9BACL</name>
<protein>
    <submittedName>
        <fullName evidence="5">Polyphosphate kinase 2 family protein</fullName>
    </submittedName>
</protein>
<evidence type="ECO:0000313" key="6">
    <source>
        <dbReference type="Proteomes" id="UP000547209"/>
    </source>
</evidence>
<gene>
    <name evidence="5" type="ORF">H7C19_12765</name>
</gene>
<dbReference type="PANTHER" id="PTHR34383:SF3">
    <property type="entry name" value="POLYPHOSPHATE:AMP PHOSPHOTRANSFERASE"/>
    <property type="match status" value="1"/>
</dbReference>
<dbReference type="InterPro" id="IPR027417">
    <property type="entry name" value="P-loop_NTPase"/>
</dbReference>
<evidence type="ECO:0000256" key="3">
    <source>
        <dbReference type="SAM" id="Coils"/>
    </source>
</evidence>
<feature type="domain" description="Polyphosphate kinase-2-related" evidence="4">
    <location>
        <begin position="28"/>
        <end position="251"/>
    </location>
</feature>
<reference evidence="5 6" key="1">
    <citation type="submission" date="2020-08" db="EMBL/GenBank/DDBJ databases">
        <title>Cohnella phylogeny.</title>
        <authorList>
            <person name="Dunlap C."/>
        </authorList>
    </citation>
    <scope>NUCLEOTIDE SEQUENCE [LARGE SCALE GENOMIC DNA]</scope>
    <source>
        <strain evidence="5 6">DSM 28246</strain>
    </source>
</reference>
<dbReference type="Proteomes" id="UP000547209">
    <property type="component" value="Unassembled WGS sequence"/>
</dbReference>
<accession>A0A7X0RQ76</accession>
<dbReference type="InterPro" id="IPR022488">
    <property type="entry name" value="PPK2-related"/>
</dbReference>
<dbReference type="EMBL" id="JACJVP010000022">
    <property type="protein sequence ID" value="MBB6671555.1"/>
    <property type="molecule type" value="Genomic_DNA"/>
</dbReference>
<keyword evidence="2 5" id="KW-0418">Kinase</keyword>
<comment type="caution">
    <text evidence="5">The sequence shown here is derived from an EMBL/GenBank/DDBJ whole genome shotgun (WGS) entry which is preliminary data.</text>
</comment>
<proteinExistence type="predicted"/>
<evidence type="ECO:0000256" key="2">
    <source>
        <dbReference type="ARBA" id="ARBA00022777"/>
    </source>
</evidence>
<dbReference type="GO" id="GO:0008976">
    <property type="term" value="F:polyphosphate kinase activity"/>
    <property type="evidence" value="ECO:0007669"/>
    <property type="project" value="InterPro"/>
</dbReference>
<dbReference type="RefSeq" id="WP_185143039.1">
    <property type="nucleotide sequence ID" value="NZ_JACJVP010000022.1"/>
</dbReference>
<dbReference type="GO" id="GO:0006797">
    <property type="term" value="P:polyphosphate metabolic process"/>
    <property type="evidence" value="ECO:0007669"/>
    <property type="project" value="InterPro"/>
</dbReference>
<evidence type="ECO:0000313" key="5">
    <source>
        <dbReference type="EMBL" id="MBB6671555.1"/>
    </source>
</evidence>
<evidence type="ECO:0000259" key="4">
    <source>
        <dbReference type="Pfam" id="PF03976"/>
    </source>
</evidence>
<keyword evidence="6" id="KW-1185">Reference proteome</keyword>